<dbReference type="AlphaFoldDB" id="A0A927HDL1"/>
<organism evidence="5 6">
    <name type="scientific">Sulfitobacter aestuariivivens</name>
    <dbReference type="NCBI Taxonomy" id="2766981"/>
    <lineage>
        <taxon>Bacteria</taxon>
        <taxon>Pseudomonadati</taxon>
        <taxon>Pseudomonadota</taxon>
        <taxon>Alphaproteobacteria</taxon>
        <taxon>Rhodobacterales</taxon>
        <taxon>Roseobacteraceae</taxon>
        <taxon>Sulfitobacter</taxon>
    </lineage>
</organism>
<dbReference type="GO" id="GO:0003677">
    <property type="term" value="F:DNA binding"/>
    <property type="evidence" value="ECO:0007669"/>
    <property type="project" value="UniProtKB-KW"/>
</dbReference>
<keyword evidence="1" id="KW-0805">Transcription regulation</keyword>
<sequence>MSRETRLLDSVRQLMHVMLVSERTAPEHQHVIRFNALDFHLLGLLREQGSLRASDAAEQIGIAPTTASSVIARLKSRGLIERTQSKTDRRAYDIALSDKGLEIAQTIHAQDIQNMGVFLSALTASEQDMLIALMGKVATHVETLQKTEG</sequence>
<keyword evidence="2" id="KW-0238">DNA-binding</keyword>
<dbReference type="Pfam" id="PF01047">
    <property type="entry name" value="MarR"/>
    <property type="match status" value="1"/>
</dbReference>
<dbReference type="PROSITE" id="PS50995">
    <property type="entry name" value="HTH_MARR_2"/>
    <property type="match status" value="1"/>
</dbReference>
<protein>
    <submittedName>
        <fullName evidence="5">MarR family transcriptional regulator</fullName>
    </submittedName>
</protein>
<dbReference type="InterPro" id="IPR036390">
    <property type="entry name" value="WH_DNA-bd_sf"/>
</dbReference>
<evidence type="ECO:0000256" key="2">
    <source>
        <dbReference type="ARBA" id="ARBA00023125"/>
    </source>
</evidence>
<dbReference type="SUPFAM" id="SSF46785">
    <property type="entry name" value="Winged helix' DNA-binding domain"/>
    <property type="match status" value="1"/>
</dbReference>
<proteinExistence type="predicted"/>
<accession>A0A927HDL1</accession>
<dbReference type="PANTHER" id="PTHR42756:SF1">
    <property type="entry name" value="TRANSCRIPTIONAL REPRESSOR OF EMRAB OPERON"/>
    <property type="match status" value="1"/>
</dbReference>
<dbReference type="PANTHER" id="PTHR42756">
    <property type="entry name" value="TRANSCRIPTIONAL REGULATOR, MARR"/>
    <property type="match status" value="1"/>
</dbReference>
<reference evidence="5" key="1">
    <citation type="submission" date="2020-08" db="EMBL/GenBank/DDBJ databases">
        <title>Sulfitobacter aestuariivivens sp. nov., isolated from a tidal flat.</title>
        <authorList>
            <person name="Park S."/>
            <person name="Yoon J.-H."/>
        </authorList>
    </citation>
    <scope>NUCLEOTIDE SEQUENCE</scope>
    <source>
        <strain evidence="5">TSTF-M16</strain>
    </source>
</reference>
<dbReference type="RefSeq" id="WP_191074765.1">
    <property type="nucleotide sequence ID" value="NZ_JACTAG010000001.1"/>
</dbReference>
<keyword evidence="3" id="KW-0804">Transcription</keyword>
<feature type="domain" description="HTH marR-type" evidence="4">
    <location>
        <begin position="1"/>
        <end position="139"/>
    </location>
</feature>
<dbReference type="InterPro" id="IPR000835">
    <property type="entry name" value="HTH_MarR-typ"/>
</dbReference>
<evidence type="ECO:0000313" key="5">
    <source>
        <dbReference type="EMBL" id="MBD3663832.1"/>
    </source>
</evidence>
<keyword evidence="6" id="KW-1185">Reference proteome</keyword>
<name>A0A927HDL1_9RHOB</name>
<dbReference type="Proteomes" id="UP000635142">
    <property type="component" value="Unassembled WGS sequence"/>
</dbReference>
<dbReference type="GO" id="GO:0003700">
    <property type="term" value="F:DNA-binding transcription factor activity"/>
    <property type="evidence" value="ECO:0007669"/>
    <property type="project" value="InterPro"/>
</dbReference>
<evidence type="ECO:0000256" key="3">
    <source>
        <dbReference type="ARBA" id="ARBA00023163"/>
    </source>
</evidence>
<dbReference type="PRINTS" id="PR00598">
    <property type="entry name" value="HTHMARR"/>
</dbReference>
<dbReference type="EMBL" id="JACTAG010000001">
    <property type="protein sequence ID" value="MBD3663832.1"/>
    <property type="molecule type" value="Genomic_DNA"/>
</dbReference>
<dbReference type="InterPro" id="IPR036388">
    <property type="entry name" value="WH-like_DNA-bd_sf"/>
</dbReference>
<dbReference type="Gene3D" id="1.10.10.10">
    <property type="entry name" value="Winged helix-like DNA-binding domain superfamily/Winged helix DNA-binding domain"/>
    <property type="match status" value="1"/>
</dbReference>
<dbReference type="SMART" id="SM00347">
    <property type="entry name" value="HTH_MARR"/>
    <property type="match status" value="1"/>
</dbReference>
<evidence type="ECO:0000313" key="6">
    <source>
        <dbReference type="Proteomes" id="UP000635142"/>
    </source>
</evidence>
<evidence type="ECO:0000256" key="1">
    <source>
        <dbReference type="ARBA" id="ARBA00023015"/>
    </source>
</evidence>
<comment type="caution">
    <text evidence="5">The sequence shown here is derived from an EMBL/GenBank/DDBJ whole genome shotgun (WGS) entry which is preliminary data.</text>
</comment>
<evidence type="ECO:0000259" key="4">
    <source>
        <dbReference type="PROSITE" id="PS50995"/>
    </source>
</evidence>
<gene>
    <name evidence="5" type="ORF">H9Q16_07865</name>
</gene>